<feature type="domain" description="YdbS-like PH" evidence="2">
    <location>
        <begin position="72"/>
        <end position="148"/>
    </location>
</feature>
<dbReference type="EMBL" id="JBHSOZ010000010">
    <property type="protein sequence ID" value="MFC5714289.1"/>
    <property type="molecule type" value="Genomic_DNA"/>
</dbReference>
<comment type="caution">
    <text evidence="3">The sequence shown here is derived from an EMBL/GenBank/DDBJ whole genome shotgun (WGS) entry which is preliminary data.</text>
</comment>
<dbReference type="InterPro" id="IPR005182">
    <property type="entry name" value="YdbS-like_PH"/>
</dbReference>
<evidence type="ECO:0000313" key="4">
    <source>
        <dbReference type="Proteomes" id="UP001596142"/>
    </source>
</evidence>
<evidence type="ECO:0000256" key="1">
    <source>
        <dbReference type="SAM" id="Phobius"/>
    </source>
</evidence>
<evidence type="ECO:0000313" key="3">
    <source>
        <dbReference type="EMBL" id="MFC5714289.1"/>
    </source>
</evidence>
<keyword evidence="1" id="KW-0472">Membrane</keyword>
<evidence type="ECO:0000259" key="2">
    <source>
        <dbReference type="Pfam" id="PF03703"/>
    </source>
</evidence>
<sequence length="159" mass="18947">MRKEPTQRISRKALPVWRFKGALESLFFLSIPVFYGILMYFYDFPQWLLWVFIGLYGILFLFFVWVIPSVRWRRWRYEVHEQEIDLKYGVFIVRRTLIPMIRVQHVDTEQGPLYRRYGLSAVTISTAADVHEIPALTEEVADNLRDQIAMLAQTADEDE</sequence>
<gene>
    <name evidence="3" type="ORF">ACFPU1_16175</name>
</gene>
<dbReference type="PANTHER" id="PTHR34473:SF2">
    <property type="entry name" value="UPF0699 TRANSMEMBRANE PROTEIN YDBT"/>
    <property type="match status" value="1"/>
</dbReference>
<dbReference type="Pfam" id="PF03703">
    <property type="entry name" value="bPH_2"/>
    <property type="match status" value="1"/>
</dbReference>
<keyword evidence="1" id="KW-1133">Transmembrane helix</keyword>
<feature type="transmembrane region" description="Helical" evidence="1">
    <location>
        <begin position="47"/>
        <end position="67"/>
    </location>
</feature>
<accession>A0ABW0YW74</accession>
<protein>
    <submittedName>
        <fullName evidence="3">PH domain-containing protein</fullName>
    </submittedName>
</protein>
<organism evidence="3 4">
    <name type="scientific">Thalassorhabdus alkalitolerans</name>
    <dbReference type="NCBI Taxonomy" id="2282697"/>
    <lineage>
        <taxon>Bacteria</taxon>
        <taxon>Bacillati</taxon>
        <taxon>Bacillota</taxon>
        <taxon>Bacilli</taxon>
        <taxon>Bacillales</taxon>
        <taxon>Bacillaceae</taxon>
        <taxon>Thalassorhabdus</taxon>
    </lineage>
</organism>
<feature type="transmembrane region" description="Helical" evidence="1">
    <location>
        <begin position="21"/>
        <end position="41"/>
    </location>
</feature>
<keyword evidence="4" id="KW-1185">Reference proteome</keyword>
<name>A0ABW0YW74_9BACI</name>
<proteinExistence type="predicted"/>
<dbReference type="RefSeq" id="WP_054635711.1">
    <property type="nucleotide sequence ID" value="NZ_JBHSOZ010000010.1"/>
</dbReference>
<dbReference type="PANTHER" id="PTHR34473">
    <property type="entry name" value="UPF0699 TRANSMEMBRANE PROTEIN YDBS"/>
    <property type="match status" value="1"/>
</dbReference>
<dbReference type="Proteomes" id="UP001596142">
    <property type="component" value="Unassembled WGS sequence"/>
</dbReference>
<keyword evidence="1" id="KW-0812">Transmembrane</keyword>
<reference evidence="4" key="1">
    <citation type="journal article" date="2019" name="Int. J. Syst. Evol. Microbiol.">
        <title>The Global Catalogue of Microorganisms (GCM) 10K type strain sequencing project: providing services to taxonomists for standard genome sequencing and annotation.</title>
        <authorList>
            <consortium name="The Broad Institute Genomics Platform"/>
            <consortium name="The Broad Institute Genome Sequencing Center for Infectious Disease"/>
            <person name="Wu L."/>
            <person name="Ma J."/>
        </authorList>
    </citation>
    <scope>NUCLEOTIDE SEQUENCE [LARGE SCALE GENOMIC DNA]</scope>
    <source>
        <strain evidence="4">CECT 7184</strain>
    </source>
</reference>